<dbReference type="PROSITE" id="PS50118">
    <property type="entry name" value="HMG_BOX_2"/>
    <property type="match status" value="1"/>
</dbReference>
<dbReference type="FunFam" id="3.50.50.60:FF:000249">
    <property type="entry name" value="Lysine-specific histone demethylase Aof2"/>
    <property type="match status" value="1"/>
</dbReference>
<evidence type="ECO:0000256" key="1">
    <source>
        <dbReference type="ARBA" id="ARBA00005995"/>
    </source>
</evidence>
<dbReference type="GO" id="GO:0006338">
    <property type="term" value="P:chromatin remodeling"/>
    <property type="evidence" value="ECO:0007669"/>
    <property type="project" value="TreeGrafter"/>
</dbReference>
<dbReference type="GO" id="GO:0005634">
    <property type="term" value="C:nucleus"/>
    <property type="evidence" value="ECO:0007669"/>
    <property type="project" value="UniProtKB-UniRule"/>
</dbReference>
<keyword evidence="3" id="KW-0539">Nucleus</keyword>
<gene>
    <name evidence="7" type="ORF">BN1708_009167</name>
</gene>
<dbReference type="PROSITE" id="PS50934">
    <property type="entry name" value="SWIRM"/>
    <property type="match status" value="1"/>
</dbReference>
<dbReference type="EMBL" id="CVQH01000447">
    <property type="protein sequence ID" value="CRJ85689.1"/>
    <property type="molecule type" value="Genomic_DNA"/>
</dbReference>
<dbReference type="Pfam" id="PF00505">
    <property type="entry name" value="HMG_box"/>
    <property type="match status" value="1"/>
</dbReference>
<evidence type="ECO:0000256" key="4">
    <source>
        <dbReference type="SAM" id="MobiDB-lite"/>
    </source>
</evidence>
<dbReference type="Gene3D" id="1.10.30.10">
    <property type="entry name" value="High mobility group box domain"/>
    <property type="match status" value="1"/>
</dbReference>
<keyword evidence="8" id="KW-1185">Reference proteome</keyword>
<feature type="compositionally biased region" description="Polar residues" evidence="4">
    <location>
        <begin position="22"/>
        <end position="31"/>
    </location>
</feature>
<dbReference type="SUPFAM" id="SSF51905">
    <property type="entry name" value="FAD/NAD(P)-binding domain"/>
    <property type="match status" value="1"/>
</dbReference>
<dbReference type="SUPFAM" id="SSF46689">
    <property type="entry name" value="Homeodomain-like"/>
    <property type="match status" value="1"/>
</dbReference>
<feature type="region of interest" description="Disordered" evidence="4">
    <location>
        <begin position="91"/>
        <end position="110"/>
    </location>
</feature>
<evidence type="ECO:0000259" key="5">
    <source>
        <dbReference type="PROSITE" id="PS50118"/>
    </source>
</evidence>
<dbReference type="STRING" id="100787.A0A0G4KEI1"/>
<dbReference type="SMART" id="SM00398">
    <property type="entry name" value="HMG"/>
    <property type="match status" value="1"/>
</dbReference>
<dbReference type="Pfam" id="PF01593">
    <property type="entry name" value="Amino_oxidase"/>
    <property type="match status" value="2"/>
</dbReference>
<dbReference type="InterPro" id="IPR009071">
    <property type="entry name" value="HMG_box_dom"/>
</dbReference>
<dbReference type="Pfam" id="PF04433">
    <property type="entry name" value="SWIRM"/>
    <property type="match status" value="1"/>
</dbReference>
<dbReference type="PANTHER" id="PTHR10742">
    <property type="entry name" value="FLAVIN MONOAMINE OXIDASE"/>
    <property type="match status" value="1"/>
</dbReference>
<dbReference type="InterPro" id="IPR036910">
    <property type="entry name" value="HMG_box_dom_sf"/>
</dbReference>
<dbReference type="GO" id="GO:0050660">
    <property type="term" value="F:flavin adenine dinucleotide binding"/>
    <property type="evidence" value="ECO:0007669"/>
    <property type="project" value="TreeGrafter"/>
</dbReference>
<evidence type="ECO:0000313" key="7">
    <source>
        <dbReference type="EMBL" id="CRJ85689.1"/>
    </source>
</evidence>
<accession>A0A0G4KEI1</accession>
<feature type="compositionally biased region" description="Low complexity" evidence="4">
    <location>
        <begin position="68"/>
        <end position="80"/>
    </location>
</feature>
<dbReference type="Proteomes" id="UP000044602">
    <property type="component" value="Unassembled WGS sequence"/>
</dbReference>
<evidence type="ECO:0000256" key="3">
    <source>
        <dbReference type="PROSITE-ProRule" id="PRU00267"/>
    </source>
</evidence>
<dbReference type="InterPro" id="IPR050281">
    <property type="entry name" value="Flavin_monoamine_oxidase"/>
</dbReference>
<feature type="region of interest" description="Disordered" evidence="4">
    <location>
        <begin position="1"/>
        <end position="80"/>
    </location>
</feature>
<feature type="compositionally biased region" description="Acidic residues" evidence="4">
    <location>
        <begin position="812"/>
        <end position="821"/>
    </location>
</feature>
<organism evidence="7 8">
    <name type="scientific">Verticillium longisporum</name>
    <name type="common">Verticillium dahliae var. longisporum</name>
    <dbReference type="NCBI Taxonomy" id="100787"/>
    <lineage>
        <taxon>Eukaryota</taxon>
        <taxon>Fungi</taxon>
        <taxon>Dikarya</taxon>
        <taxon>Ascomycota</taxon>
        <taxon>Pezizomycotina</taxon>
        <taxon>Sordariomycetes</taxon>
        <taxon>Hypocreomycetidae</taxon>
        <taxon>Glomerellales</taxon>
        <taxon>Plectosphaerellaceae</taxon>
        <taxon>Verticillium</taxon>
    </lineage>
</organism>
<dbReference type="InterPro" id="IPR036388">
    <property type="entry name" value="WH-like_DNA-bd_sf"/>
</dbReference>
<feature type="domain" description="HMG box" evidence="5">
    <location>
        <begin position="693"/>
        <end position="768"/>
    </location>
</feature>
<feature type="domain" description="SWIRM" evidence="6">
    <location>
        <begin position="135"/>
        <end position="229"/>
    </location>
</feature>
<dbReference type="InterPro" id="IPR002937">
    <property type="entry name" value="Amino_oxidase"/>
</dbReference>
<evidence type="ECO:0000256" key="2">
    <source>
        <dbReference type="ARBA" id="ARBA00023002"/>
    </source>
</evidence>
<dbReference type="Gene3D" id="3.50.50.60">
    <property type="entry name" value="FAD/NAD(P)-binding domain"/>
    <property type="match status" value="2"/>
</dbReference>
<dbReference type="GO" id="GO:0003677">
    <property type="term" value="F:DNA binding"/>
    <property type="evidence" value="ECO:0007669"/>
    <property type="project" value="UniProtKB-UniRule"/>
</dbReference>
<dbReference type="Gene3D" id="1.10.10.10">
    <property type="entry name" value="Winged helix-like DNA-binding domain superfamily/Winged helix DNA-binding domain"/>
    <property type="match status" value="1"/>
</dbReference>
<protein>
    <recommendedName>
        <fullName evidence="9">HMG box domain-containing protein</fullName>
    </recommendedName>
</protein>
<dbReference type="InterPro" id="IPR007526">
    <property type="entry name" value="SWIRM"/>
</dbReference>
<evidence type="ECO:0000313" key="8">
    <source>
        <dbReference type="Proteomes" id="UP000044602"/>
    </source>
</evidence>
<dbReference type="GO" id="GO:0010468">
    <property type="term" value="P:regulation of gene expression"/>
    <property type="evidence" value="ECO:0007669"/>
    <property type="project" value="UniProtKB-ARBA"/>
</dbReference>
<name>A0A0G4KEI1_VERLO</name>
<dbReference type="SUPFAM" id="SSF47095">
    <property type="entry name" value="HMG-box"/>
    <property type="match status" value="1"/>
</dbReference>
<feature type="compositionally biased region" description="Polar residues" evidence="4">
    <location>
        <begin position="53"/>
        <end position="67"/>
    </location>
</feature>
<reference evidence="8" key="1">
    <citation type="submission" date="2015-05" db="EMBL/GenBank/DDBJ databases">
        <authorList>
            <person name="Fogelqvist Johan"/>
        </authorList>
    </citation>
    <scope>NUCLEOTIDE SEQUENCE [LARGE SCALE GENOMIC DNA]</scope>
</reference>
<dbReference type="GO" id="GO:0003682">
    <property type="term" value="F:chromatin binding"/>
    <property type="evidence" value="ECO:0007669"/>
    <property type="project" value="TreeGrafter"/>
</dbReference>
<evidence type="ECO:0000259" key="6">
    <source>
        <dbReference type="PROSITE" id="PS50934"/>
    </source>
</evidence>
<dbReference type="InterPro" id="IPR036188">
    <property type="entry name" value="FAD/NAD-bd_sf"/>
</dbReference>
<dbReference type="AlphaFoldDB" id="A0A0G4KEI1"/>
<comment type="similarity">
    <text evidence="1">Belongs to the flavin monoamine oxidase family.</text>
</comment>
<feature type="DNA-binding region" description="HMG box" evidence="3">
    <location>
        <begin position="693"/>
        <end position="768"/>
    </location>
</feature>
<keyword evidence="3" id="KW-0238">DNA-binding</keyword>
<dbReference type="GO" id="GO:0016491">
    <property type="term" value="F:oxidoreductase activity"/>
    <property type="evidence" value="ECO:0007669"/>
    <property type="project" value="UniProtKB-KW"/>
</dbReference>
<keyword evidence="2" id="KW-0560">Oxidoreductase</keyword>
<sequence>MSEIASEIVVHGEDMDVDDSMNDTSMATSAVASPAEFSGNEDMAEPSPHRDILQTNRNSLESPMSHTSEQSELSSLLSSVSSKATTPVDLDAAREPALSSARYSQPRQVPRRTYDIEPKSSVPAGLDDITYAAECIRAVEASRLDPFSLHQGEYQLLRQHITHNQVTTYLNVRNGIVRLWYHNPRVPVTREQAIGCASVRWFDVASVCYDWLVRNGFINFGCVEFPTVDEEKEEEPPTTKQKTIVVIGGGMSGLGCARQLENLAKQYKDQFRELGELPPKVVVLEGRTRVGGRVYSRAFTTKPTLSVPGFPGERYTAEMGGMIITGFERGNPINVLLRGQLGLHYRALRPETTIYDSNGRPVDPLRDDLVEKLYNDCLDRVSEYKHHNQPSKLIRGNHDYIEHGRDSGTDGSKTIAESEEAAAALPHAAPVSQQNVPERVNRVPVSADKLTGRIHTEPGTPATSKASEKAKEMGWTLKNNITPEANIDLDDAAARPDATLGSVLDEAIGQYRNLVDLTAQDHRLINWHVANLEYSNATSLHNLSLGNWDIDAGNEWEGKHTMVAGGYQTVPRGLALCPTPLDLKTNAPVHKIKYSSEGGLKRSLVECEDGIVVEADYVVSTIPLGVLKQGSVDAMLGPIDIPSPLVLSKNSAVLKRKSPVEVYDPERARRDAHEAAVWDYIISTIGERPIPPGKVAANAYVLYNKAFFDEARKRCEKERSGKKKVSPNDVRVMTSKMWRAASAEERKPFEEDAVKAKAAHALAVQEYNDGSVRWDEAAINLRAEYEEEHDLAGSATLTADGKHRRTSKPVDYAEDDESVSE</sequence>
<dbReference type="InterPro" id="IPR009057">
    <property type="entry name" value="Homeodomain-like_sf"/>
</dbReference>
<dbReference type="PANTHER" id="PTHR10742:SF386">
    <property type="entry name" value="LYSINE-SPECIFIC HISTONE DEMETHYLASE 1A"/>
    <property type="match status" value="1"/>
</dbReference>
<evidence type="ECO:0008006" key="9">
    <source>
        <dbReference type="Google" id="ProtNLM"/>
    </source>
</evidence>
<feature type="region of interest" description="Disordered" evidence="4">
    <location>
        <begin position="790"/>
        <end position="821"/>
    </location>
</feature>
<proteinExistence type="inferred from homology"/>